<evidence type="ECO:0000256" key="6">
    <source>
        <dbReference type="ARBA" id="ARBA00023002"/>
    </source>
</evidence>
<dbReference type="GO" id="GO:0046872">
    <property type="term" value="F:metal ion binding"/>
    <property type="evidence" value="ECO:0007669"/>
    <property type="project" value="UniProtKB-KW"/>
</dbReference>
<dbReference type="GO" id="GO:0016491">
    <property type="term" value="F:oxidoreductase activity"/>
    <property type="evidence" value="ECO:0007669"/>
    <property type="project" value="UniProtKB-KW"/>
</dbReference>
<keyword evidence="10" id="KW-1015">Disulfide bond</keyword>
<keyword evidence="8" id="KW-0350">Heme biosynthesis</keyword>
<evidence type="ECO:0000256" key="5">
    <source>
        <dbReference type="ARBA" id="ARBA00022989"/>
    </source>
</evidence>
<dbReference type="EMBL" id="AP024110">
    <property type="protein sequence ID" value="BCM25099.1"/>
    <property type="molecule type" value="Genomic_DNA"/>
</dbReference>
<dbReference type="RefSeq" id="WP_221763224.1">
    <property type="nucleotide sequence ID" value="NZ_AP024110.1"/>
</dbReference>
<accession>A0A8D5FZG5</accession>
<dbReference type="AlphaFoldDB" id="A0A8D5FZG5"/>
<keyword evidence="7" id="KW-0408">Iron</keyword>
<evidence type="ECO:0000256" key="11">
    <source>
        <dbReference type="ARBA" id="ARBA00023444"/>
    </source>
</evidence>
<comment type="subcellular location">
    <subcellularLocation>
        <location evidence="1">Membrane</location>
        <topology evidence="1">Multi-pass membrane protein</topology>
    </subcellularLocation>
</comment>
<feature type="transmembrane region" description="Helical" evidence="12">
    <location>
        <begin position="111"/>
        <end position="133"/>
    </location>
</feature>
<gene>
    <name evidence="13" type="ORF">ZMTM_13580</name>
</gene>
<keyword evidence="2" id="KW-1003">Cell membrane</keyword>
<sequence>MSNEQAAFWFKRLVGLTVLLALSVAVLGAYVRLSDAGLGCPDWPGCYGQLTVPQNEANTTQAQLAFPDKPVVVHKALKEMAHRYLAGTLGLLIAGLFVLAWRGKHYLRVSLWLPALVVFTVVFQALLGMWTVTLALKPLAVSAHLLGGMTTLALLVWIAHRHWGKYSSHLVPEGLRLVIRGALLIIFMQIFLGGWTSSNYAGLICADFPTCNGSWLPATDFSTAYHLMRNLGQDMNGNPLSLEALTTIQWAHRFGALVTLLYIGSLALQLIKLPQLKVLGISLISLLCLQIVLGISNVLLHLPLLLAVGHNLVAALLVISLVVLNSKITD</sequence>
<evidence type="ECO:0000313" key="13">
    <source>
        <dbReference type="EMBL" id="BCM25099.1"/>
    </source>
</evidence>
<feature type="transmembrane region" description="Helical" evidence="12">
    <location>
        <begin position="278"/>
        <end position="298"/>
    </location>
</feature>
<keyword evidence="6" id="KW-0560">Oxidoreductase</keyword>
<dbReference type="PANTHER" id="PTHR35457:SF1">
    <property type="entry name" value="HEME A SYNTHASE"/>
    <property type="match status" value="1"/>
</dbReference>
<dbReference type="InterPro" id="IPR003780">
    <property type="entry name" value="COX15/CtaA_fam"/>
</dbReference>
<keyword evidence="3 12" id="KW-0812">Transmembrane</keyword>
<keyword evidence="9 12" id="KW-0472">Membrane</keyword>
<organism evidence="13 14">
    <name type="scientific">Methyloradius palustris</name>
    <dbReference type="NCBI Taxonomy" id="2778876"/>
    <lineage>
        <taxon>Bacteria</taxon>
        <taxon>Pseudomonadati</taxon>
        <taxon>Pseudomonadota</taxon>
        <taxon>Betaproteobacteria</taxon>
        <taxon>Nitrosomonadales</taxon>
        <taxon>Methylophilaceae</taxon>
        <taxon>Methyloradius</taxon>
    </lineage>
</organism>
<evidence type="ECO:0000256" key="9">
    <source>
        <dbReference type="ARBA" id="ARBA00023136"/>
    </source>
</evidence>
<proteinExistence type="predicted"/>
<evidence type="ECO:0000256" key="3">
    <source>
        <dbReference type="ARBA" id="ARBA00022692"/>
    </source>
</evidence>
<keyword evidence="5 12" id="KW-1133">Transmembrane helix</keyword>
<keyword evidence="14" id="KW-1185">Reference proteome</keyword>
<feature type="transmembrane region" description="Helical" evidence="12">
    <location>
        <begin position="304"/>
        <end position="324"/>
    </location>
</feature>
<name>A0A8D5FZG5_9PROT</name>
<feature type="transmembrane region" description="Helical" evidence="12">
    <location>
        <begin position="139"/>
        <end position="157"/>
    </location>
</feature>
<dbReference type="PANTHER" id="PTHR35457">
    <property type="entry name" value="HEME A SYNTHASE"/>
    <property type="match status" value="1"/>
</dbReference>
<evidence type="ECO:0000256" key="7">
    <source>
        <dbReference type="ARBA" id="ARBA00023004"/>
    </source>
</evidence>
<evidence type="ECO:0000256" key="8">
    <source>
        <dbReference type="ARBA" id="ARBA00023133"/>
    </source>
</evidence>
<feature type="transmembrane region" description="Helical" evidence="12">
    <location>
        <begin position="177"/>
        <end position="195"/>
    </location>
</feature>
<evidence type="ECO:0000256" key="10">
    <source>
        <dbReference type="ARBA" id="ARBA00023157"/>
    </source>
</evidence>
<dbReference type="GO" id="GO:0016020">
    <property type="term" value="C:membrane"/>
    <property type="evidence" value="ECO:0007669"/>
    <property type="project" value="UniProtKB-SubCell"/>
</dbReference>
<comment type="pathway">
    <text evidence="11">Porphyrin-containing compound metabolism.</text>
</comment>
<evidence type="ECO:0000256" key="4">
    <source>
        <dbReference type="ARBA" id="ARBA00022723"/>
    </source>
</evidence>
<dbReference type="KEGG" id="mpau:ZMTM_13580"/>
<dbReference type="Proteomes" id="UP000826722">
    <property type="component" value="Chromosome"/>
</dbReference>
<reference evidence="13" key="1">
    <citation type="journal article" date="2021" name="Arch. Microbiol.">
        <title>Methyloradius palustris gen. nov., sp. nov., a methanol-oxidizing bacterium isolated from snow.</title>
        <authorList>
            <person name="Miyadera T."/>
            <person name="Kojima H."/>
            <person name="Fukui M."/>
        </authorList>
    </citation>
    <scope>NUCLEOTIDE SEQUENCE</scope>
    <source>
        <strain evidence="13">Zm11</strain>
    </source>
</reference>
<dbReference type="Pfam" id="PF02628">
    <property type="entry name" value="COX15-CtaA"/>
    <property type="match status" value="1"/>
</dbReference>
<feature type="transmembrane region" description="Helical" evidence="12">
    <location>
        <begin position="250"/>
        <end position="271"/>
    </location>
</feature>
<evidence type="ECO:0000313" key="14">
    <source>
        <dbReference type="Proteomes" id="UP000826722"/>
    </source>
</evidence>
<dbReference type="GO" id="GO:0006784">
    <property type="term" value="P:heme A biosynthetic process"/>
    <property type="evidence" value="ECO:0007669"/>
    <property type="project" value="InterPro"/>
</dbReference>
<feature type="transmembrane region" description="Helical" evidence="12">
    <location>
        <begin position="81"/>
        <end position="99"/>
    </location>
</feature>
<dbReference type="InterPro" id="IPR050450">
    <property type="entry name" value="COX15/CtaA_HemeA_synthase"/>
</dbReference>
<evidence type="ECO:0000256" key="2">
    <source>
        <dbReference type="ARBA" id="ARBA00022475"/>
    </source>
</evidence>
<protein>
    <submittedName>
        <fullName evidence="13">Heme A synthase</fullName>
    </submittedName>
</protein>
<evidence type="ECO:0000256" key="1">
    <source>
        <dbReference type="ARBA" id="ARBA00004141"/>
    </source>
</evidence>
<keyword evidence="4" id="KW-0479">Metal-binding</keyword>
<evidence type="ECO:0000256" key="12">
    <source>
        <dbReference type="SAM" id="Phobius"/>
    </source>
</evidence>